<dbReference type="Proteomes" id="UP000887013">
    <property type="component" value="Unassembled WGS sequence"/>
</dbReference>
<accession>A0A8X6NH41</accession>
<evidence type="ECO:0000313" key="2">
    <source>
        <dbReference type="Proteomes" id="UP000887013"/>
    </source>
</evidence>
<organism evidence="1 2">
    <name type="scientific">Nephila pilipes</name>
    <name type="common">Giant wood spider</name>
    <name type="synonym">Nephila maculata</name>
    <dbReference type="NCBI Taxonomy" id="299642"/>
    <lineage>
        <taxon>Eukaryota</taxon>
        <taxon>Metazoa</taxon>
        <taxon>Ecdysozoa</taxon>
        <taxon>Arthropoda</taxon>
        <taxon>Chelicerata</taxon>
        <taxon>Arachnida</taxon>
        <taxon>Araneae</taxon>
        <taxon>Araneomorphae</taxon>
        <taxon>Entelegynae</taxon>
        <taxon>Araneoidea</taxon>
        <taxon>Nephilidae</taxon>
        <taxon>Nephila</taxon>
    </lineage>
</organism>
<dbReference type="EMBL" id="BMAW01104451">
    <property type="protein sequence ID" value="GFT14541.1"/>
    <property type="molecule type" value="Genomic_DNA"/>
</dbReference>
<gene>
    <name evidence="1" type="ORF">NPIL_602271</name>
</gene>
<dbReference type="AlphaFoldDB" id="A0A8X6NH41"/>
<protein>
    <submittedName>
        <fullName evidence="1">Uncharacterized protein</fullName>
    </submittedName>
</protein>
<name>A0A8X6NH41_NEPPI</name>
<sequence length="159" mass="17957">MDAFSASPSFTVMPIYLPEKADAMEHAVRQGMVKSLITYQEPKDKRIFFSFSSPTWFQKKPLLDNFKRTMMGVRVENQFDSDEKGRCRHGPPTTSIPVLIYELPPSSRKSRTEHILYQRSFQSYDQIRVDVVQSLTSTCSSLSSSTCGGISSSTNGRLS</sequence>
<keyword evidence="2" id="KW-1185">Reference proteome</keyword>
<dbReference type="OrthoDB" id="10468074at2759"/>
<evidence type="ECO:0000313" key="1">
    <source>
        <dbReference type="EMBL" id="GFT14541.1"/>
    </source>
</evidence>
<reference evidence="1" key="1">
    <citation type="submission" date="2020-08" db="EMBL/GenBank/DDBJ databases">
        <title>Multicomponent nature underlies the extraordinary mechanical properties of spider dragline silk.</title>
        <authorList>
            <person name="Kono N."/>
            <person name="Nakamura H."/>
            <person name="Mori M."/>
            <person name="Yoshida Y."/>
            <person name="Ohtoshi R."/>
            <person name="Malay A.D."/>
            <person name="Moran D.A.P."/>
            <person name="Tomita M."/>
            <person name="Numata K."/>
            <person name="Arakawa K."/>
        </authorList>
    </citation>
    <scope>NUCLEOTIDE SEQUENCE</scope>
</reference>
<comment type="caution">
    <text evidence="1">The sequence shown here is derived from an EMBL/GenBank/DDBJ whole genome shotgun (WGS) entry which is preliminary data.</text>
</comment>
<proteinExistence type="predicted"/>